<evidence type="ECO:0000256" key="1">
    <source>
        <dbReference type="SAM" id="MobiDB-lite"/>
    </source>
</evidence>
<evidence type="ECO:0000313" key="3">
    <source>
        <dbReference type="Proteomes" id="UP000548304"/>
    </source>
</evidence>
<feature type="compositionally biased region" description="Basic and acidic residues" evidence="1">
    <location>
        <begin position="229"/>
        <end position="244"/>
    </location>
</feature>
<organism evidence="2 3">
    <name type="scientific">Actinopolyspora biskrensis</name>
    <dbReference type="NCBI Taxonomy" id="1470178"/>
    <lineage>
        <taxon>Bacteria</taxon>
        <taxon>Bacillati</taxon>
        <taxon>Actinomycetota</taxon>
        <taxon>Actinomycetes</taxon>
        <taxon>Actinopolysporales</taxon>
        <taxon>Actinopolysporaceae</taxon>
        <taxon>Actinopolyspora</taxon>
    </lineage>
</organism>
<proteinExistence type="predicted"/>
<protein>
    <recommendedName>
        <fullName evidence="4">Peptide chain release factor 1 (ERF1)</fullName>
    </recommendedName>
</protein>
<comment type="caution">
    <text evidence="2">The sequence shown here is derived from an EMBL/GenBank/DDBJ whole genome shotgun (WGS) entry which is preliminary data.</text>
</comment>
<dbReference type="AlphaFoldDB" id="A0A852YRV2"/>
<reference evidence="2 3" key="1">
    <citation type="submission" date="2020-07" db="EMBL/GenBank/DDBJ databases">
        <title>Genomic Encyclopedia of Type Strains, Phase III (KMG-III): the genomes of soil and plant-associated and newly described type strains.</title>
        <authorList>
            <person name="Whitman W."/>
        </authorList>
    </citation>
    <scope>NUCLEOTIDE SEQUENCE [LARGE SCALE GENOMIC DNA]</scope>
    <source>
        <strain evidence="2 3">CECT 8576</strain>
    </source>
</reference>
<dbReference type="InterPro" id="IPR040701">
    <property type="entry name" value="Bact_RF_family2"/>
</dbReference>
<dbReference type="Pfam" id="PF18844">
    <property type="entry name" value="baeRF_family2"/>
    <property type="match status" value="1"/>
</dbReference>
<evidence type="ECO:0000313" key="2">
    <source>
        <dbReference type="EMBL" id="NYH76840.1"/>
    </source>
</evidence>
<sequence>MKLGYLQDVYENSGPFVTVYLDTSGDDQDASKEIELRWRSAREQLSRNGAEEHDLRAIENVVGEHGWRAGQRGQVLVAAGGEVVFRDELPEAPEEFADDELARVGPLPHLMPYLRLRSARLPYVLALVDQTGADLHVVDAGRHSGSTTVEGDGSPIHKSSRAGEGSEKHHHDVVEEQWLRNAKQIADEIDKQALRVGAETIVLAGDVQMRKMVHDHVRKGLQDSVHATEASHRDRNASEETLQREVSETVRSAVRERVNATVEEFDRELGQHDRAVNGWAETVGALQRGQVRTLLRSRQEVGEPPETLWTGPEPNQIATERRTLTELGVAEPESVSADAAVVRALVGTDAELVLIDPERSRLTAGIGSVLRYSDSGGGN</sequence>
<feature type="region of interest" description="Disordered" evidence="1">
    <location>
        <begin position="144"/>
        <end position="170"/>
    </location>
</feature>
<accession>A0A852YRV2</accession>
<keyword evidence="3" id="KW-1185">Reference proteome</keyword>
<gene>
    <name evidence="2" type="ORF">FHR84_000154</name>
</gene>
<dbReference type="Proteomes" id="UP000548304">
    <property type="component" value="Unassembled WGS sequence"/>
</dbReference>
<feature type="region of interest" description="Disordered" evidence="1">
    <location>
        <begin position="224"/>
        <end position="244"/>
    </location>
</feature>
<dbReference type="RefSeq" id="WP_179533482.1">
    <property type="nucleotide sequence ID" value="NZ_JACBYW010000001.1"/>
</dbReference>
<name>A0A852YRV2_9ACTN</name>
<evidence type="ECO:0008006" key="4">
    <source>
        <dbReference type="Google" id="ProtNLM"/>
    </source>
</evidence>
<dbReference type="EMBL" id="JACBYW010000001">
    <property type="protein sequence ID" value="NYH76840.1"/>
    <property type="molecule type" value="Genomic_DNA"/>
</dbReference>